<dbReference type="Proteomes" id="UP000244450">
    <property type="component" value="Unassembled WGS sequence"/>
</dbReference>
<evidence type="ECO:0000259" key="3">
    <source>
        <dbReference type="Pfam" id="PF16344"/>
    </source>
</evidence>
<evidence type="ECO:0000259" key="2">
    <source>
        <dbReference type="Pfam" id="PF04773"/>
    </source>
</evidence>
<dbReference type="Pfam" id="PF16344">
    <property type="entry name" value="FecR_C"/>
    <property type="match status" value="1"/>
</dbReference>
<comment type="caution">
    <text evidence="4">The sequence shown here is derived from an EMBL/GenBank/DDBJ whole genome shotgun (WGS) entry which is preliminary data.</text>
</comment>
<proteinExistence type="predicted"/>
<dbReference type="Gene3D" id="2.60.120.1440">
    <property type="match status" value="1"/>
</dbReference>
<dbReference type="InterPro" id="IPR012373">
    <property type="entry name" value="Ferrdict_sens_TM"/>
</dbReference>
<dbReference type="GO" id="GO:0016989">
    <property type="term" value="F:sigma factor antagonist activity"/>
    <property type="evidence" value="ECO:0007669"/>
    <property type="project" value="TreeGrafter"/>
</dbReference>
<keyword evidence="1" id="KW-0472">Membrane</keyword>
<feature type="domain" description="FecR protein" evidence="2">
    <location>
        <begin position="211"/>
        <end position="299"/>
    </location>
</feature>
<dbReference type="EMBL" id="QCYK01000002">
    <property type="protein sequence ID" value="PUZ25521.1"/>
    <property type="molecule type" value="Genomic_DNA"/>
</dbReference>
<evidence type="ECO:0000313" key="5">
    <source>
        <dbReference type="Proteomes" id="UP000244450"/>
    </source>
</evidence>
<evidence type="ECO:0000313" key="4">
    <source>
        <dbReference type="EMBL" id="PUZ25521.1"/>
    </source>
</evidence>
<dbReference type="PANTHER" id="PTHR30273">
    <property type="entry name" value="PERIPLASMIC SIGNAL SENSOR AND SIGMA FACTOR ACTIVATOR FECR-RELATED"/>
    <property type="match status" value="1"/>
</dbReference>
<feature type="domain" description="Protein FecR C-terminal" evidence="3">
    <location>
        <begin position="339"/>
        <end position="406"/>
    </location>
</feature>
<dbReference type="RefSeq" id="WP_108687361.1">
    <property type="nucleotide sequence ID" value="NZ_QCYK01000002.1"/>
</dbReference>
<keyword evidence="5" id="KW-1185">Reference proteome</keyword>
<evidence type="ECO:0000256" key="1">
    <source>
        <dbReference type="SAM" id="Phobius"/>
    </source>
</evidence>
<organism evidence="4 5">
    <name type="scientific">Chitinophaga parva</name>
    <dbReference type="NCBI Taxonomy" id="2169414"/>
    <lineage>
        <taxon>Bacteria</taxon>
        <taxon>Pseudomonadati</taxon>
        <taxon>Bacteroidota</taxon>
        <taxon>Chitinophagia</taxon>
        <taxon>Chitinophagales</taxon>
        <taxon>Chitinophagaceae</taxon>
        <taxon>Chitinophaga</taxon>
    </lineage>
</organism>
<name>A0A2T7BGW0_9BACT</name>
<gene>
    <name evidence="4" type="ORF">DCC81_14650</name>
</gene>
<reference evidence="4 5" key="1">
    <citation type="submission" date="2018-04" db="EMBL/GenBank/DDBJ databases">
        <title>Chitinophaga fuyangensis sp. nov., isolated from soil in a chemical factory.</title>
        <authorList>
            <person name="Chen K."/>
        </authorList>
    </citation>
    <scope>NUCLEOTIDE SEQUENCE [LARGE SCALE GENOMIC DNA]</scope>
    <source>
        <strain evidence="4 5">LY-1</strain>
    </source>
</reference>
<dbReference type="OrthoDB" id="1099963at2"/>
<dbReference type="Gene3D" id="3.55.50.30">
    <property type="match status" value="1"/>
</dbReference>
<accession>A0A2T7BGW0</accession>
<dbReference type="Pfam" id="PF04773">
    <property type="entry name" value="FecR"/>
    <property type="match status" value="1"/>
</dbReference>
<sequence length="408" mass="44586">MQPSYAYYKELLSGFIRNTLTEAEGRELYAFIAAQPSVYEQLMEDPDIIALIALGAESSDAVLVPAADHRVRTQVLAHANGEGVQTVTPPVVAMKGRKTLLRWSVAAAVLVLLGFTTWFLLLQPRQHQLAQGTTAAKPVADKAAPVRNRATITLANGTVVAVDSLRQGLATGQFTRVVTRQDGQVAYEQTNGGAGQELVYNTLSNPRGSKVVDITLSDGSRVWLNAGSSLTYPVAFTGNERRVRISGEGYFEIAPDAHKPFFVTRNEMEVQVLGTHFNINAYDNAAGETRTTLLEGAVRVKEGGQQVTLQPGQQARAGATMNVISNVNVNQVVAWKNGYFNFENMRLPDVMQQLEMWYDISVVYEGAVPDIRFYGELRRDTNLSGVISALEDSGVHFKVEGNKLIVLP</sequence>
<keyword evidence="1" id="KW-1133">Transmembrane helix</keyword>
<dbReference type="PANTHER" id="PTHR30273:SF2">
    <property type="entry name" value="PROTEIN FECR"/>
    <property type="match status" value="1"/>
</dbReference>
<dbReference type="InterPro" id="IPR006860">
    <property type="entry name" value="FecR"/>
</dbReference>
<feature type="transmembrane region" description="Helical" evidence="1">
    <location>
        <begin position="100"/>
        <end position="121"/>
    </location>
</feature>
<protein>
    <submittedName>
        <fullName evidence="4">Iron dicitrate transport regulator FecR</fullName>
    </submittedName>
</protein>
<dbReference type="AlphaFoldDB" id="A0A2T7BGW0"/>
<keyword evidence="1" id="KW-0812">Transmembrane</keyword>
<dbReference type="InterPro" id="IPR032508">
    <property type="entry name" value="FecR_C"/>
</dbReference>